<comment type="caution">
    <text evidence="2">The sequence shown here is derived from an EMBL/GenBank/DDBJ whole genome shotgun (WGS) entry which is preliminary data.</text>
</comment>
<keyword evidence="3" id="KW-1185">Reference proteome</keyword>
<reference evidence="3" key="1">
    <citation type="journal article" date="2023" name="Mar. Drugs">
        <title>Gemmata algarum, a Novel Planctomycete Isolated from an Algal Mat, Displays Antimicrobial Activity.</title>
        <authorList>
            <person name="Kumar G."/>
            <person name="Kallscheuer N."/>
            <person name="Kashif M."/>
            <person name="Ahamad S."/>
            <person name="Jagadeeshwari U."/>
            <person name="Pannikurungottu S."/>
            <person name="Haufschild T."/>
            <person name="Kabuu M."/>
            <person name="Sasikala C."/>
            <person name="Jogler C."/>
            <person name="Ramana C."/>
        </authorList>
    </citation>
    <scope>NUCLEOTIDE SEQUENCE [LARGE SCALE GENOMIC DNA]</scope>
    <source>
        <strain evidence="3">JC673</strain>
    </source>
</reference>
<proteinExistence type="predicted"/>
<evidence type="ECO:0000313" key="2">
    <source>
        <dbReference type="EMBL" id="MDY3561266.1"/>
    </source>
</evidence>
<dbReference type="Proteomes" id="UP001272242">
    <property type="component" value="Unassembled WGS sequence"/>
</dbReference>
<gene>
    <name evidence="2" type="ORF">R5W23_002541</name>
</gene>
<organism evidence="2 3">
    <name type="scientific">Gemmata algarum</name>
    <dbReference type="NCBI Taxonomy" id="2975278"/>
    <lineage>
        <taxon>Bacteria</taxon>
        <taxon>Pseudomonadati</taxon>
        <taxon>Planctomycetota</taxon>
        <taxon>Planctomycetia</taxon>
        <taxon>Gemmatales</taxon>
        <taxon>Gemmataceae</taxon>
        <taxon>Gemmata</taxon>
    </lineage>
</organism>
<evidence type="ECO:0000313" key="3">
    <source>
        <dbReference type="Proteomes" id="UP001272242"/>
    </source>
</evidence>
<feature type="signal peptide" evidence="1">
    <location>
        <begin position="1"/>
        <end position="23"/>
    </location>
</feature>
<evidence type="ECO:0000256" key="1">
    <source>
        <dbReference type="SAM" id="SignalP"/>
    </source>
</evidence>
<protein>
    <submittedName>
        <fullName evidence="2">Uncharacterized protein</fullName>
    </submittedName>
</protein>
<dbReference type="EMBL" id="JAXBLV010000190">
    <property type="protein sequence ID" value="MDY3561266.1"/>
    <property type="molecule type" value="Genomic_DNA"/>
</dbReference>
<dbReference type="PROSITE" id="PS51257">
    <property type="entry name" value="PROKAR_LIPOPROTEIN"/>
    <property type="match status" value="1"/>
</dbReference>
<sequence>MTTRRLLLSVLAFSLLLPLSGCGCRRNCNSSSGSFAPPPCCPDRGTLPAGFVPSAAP</sequence>
<name>A0ABU5F5W4_9BACT</name>
<feature type="chain" id="PRO_5046079792" evidence="1">
    <location>
        <begin position="24"/>
        <end position="57"/>
    </location>
</feature>
<dbReference type="RefSeq" id="WP_261186352.1">
    <property type="nucleotide sequence ID" value="NZ_JAXBLV010000190.1"/>
</dbReference>
<keyword evidence="1" id="KW-0732">Signal</keyword>
<accession>A0ABU5F5W4</accession>